<dbReference type="AlphaFoldDB" id="A0AAD9P7E2"/>
<feature type="region of interest" description="Disordered" evidence="1">
    <location>
        <begin position="508"/>
        <end position="545"/>
    </location>
</feature>
<organism evidence="2 3">
    <name type="scientific">Ridgeia piscesae</name>
    <name type="common">Tubeworm</name>
    <dbReference type="NCBI Taxonomy" id="27915"/>
    <lineage>
        <taxon>Eukaryota</taxon>
        <taxon>Metazoa</taxon>
        <taxon>Spiralia</taxon>
        <taxon>Lophotrochozoa</taxon>
        <taxon>Annelida</taxon>
        <taxon>Polychaeta</taxon>
        <taxon>Sedentaria</taxon>
        <taxon>Canalipalpata</taxon>
        <taxon>Sabellida</taxon>
        <taxon>Siboglinidae</taxon>
        <taxon>Ridgeia</taxon>
    </lineage>
</organism>
<comment type="caution">
    <text evidence="2">The sequence shown here is derived from an EMBL/GenBank/DDBJ whole genome shotgun (WGS) entry which is preliminary data.</text>
</comment>
<sequence>MSRVLVIAASMAQAEDMMRQHATHNYRDIEFRYPANISAKEASLQELYEDCCDVITDEDISAILSSKPSLQLVHAALLLDFPELRGPSFESAFLLLHRYYNKRVISVDFSPPFNIIDIDDIDSETLASVLDDFNSSALQLKDIFATEKALSVRLRSKLPAPRDLTRIKKQLNENGDRIRRFVSDFLHKAKYPLALDPICLIDEDWDPRKRPVTIHYVEGCVTDGVIVPWAISDVQYCRHKPTYLTVVGLPTALDEDVQMGVWAVFRETVQRLVERGFQDQFVYAKVAVLDDGSVKVTDMAGCLLADNTALYRHVLNHGDNWRAQMDICLGDALSTPRTLPERYAMKVRVVTFANGHEVGDVIDLQKARALSEVDLFVKKEDAVIKMIDEDDGLHLANIYLFSTSYDRCMAQLTEITDQILKKPSSTPPGVTTTIVSTPASDDDEEDIVEVDDDVDEPVVSTDFRGRARRGSFFTLPSRYDAEPASTLDDTVGGNHLMVPFTAIPIEPTIPEEPESPGQEEAPAAGTVSVDEGPTTDGVAPTESDSAERSALQIGKAAANVKVRPTGPPIKQLTLTDANATSVRSRKPALNIKLPPVPPRTSTVDSEARRFGSSMTLGLGQRLMVEIPAVVNSRTPGKQVYLAAPGGAPTRGRMVSPVVPGGLSTSHVTQKPKPTSMAISGQHGSLKVLSQSSKALKGSLTDTEPVSYRHALALREAKETKQRLAESKNVGEQPPPPPPAKDTKVTFADKLPSGRESRVPARAAAPVTRRSTLALDSHPAGKLPEGEGDVPRRSSGVSYMRQNNDHKRGGTVAEKKISNRQRQTSNLKERTGSVT</sequence>
<feature type="compositionally biased region" description="Low complexity" evidence="1">
    <location>
        <begin position="759"/>
        <end position="771"/>
    </location>
</feature>
<feature type="region of interest" description="Disordered" evidence="1">
    <location>
        <begin position="716"/>
        <end position="834"/>
    </location>
</feature>
<accession>A0AAD9P7E2</accession>
<gene>
    <name evidence="2" type="ORF">NP493_108g01001</name>
</gene>
<name>A0AAD9P7E2_RIDPI</name>
<evidence type="ECO:0000256" key="1">
    <source>
        <dbReference type="SAM" id="MobiDB-lite"/>
    </source>
</evidence>
<evidence type="ECO:0000313" key="2">
    <source>
        <dbReference type="EMBL" id="KAK2189351.1"/>
    </source>
</evidence>
<reference evidence="2" key="1">
    <citation type="journal article" date="2023" name="Mol. Biol. Evol.">
        <title>Third-Generation Sequencing Reveals the Adaptive Role of the Epigenome in Three Deep-Sea Polychaetes.</title>
        <authorList>
            <person name="Perez M."/>
            <person name="Aroh O."/>
            <person name="Sun Y."/>
            <person name="Lan Y."/>
            <person name="Juniper S.K."/>
            <person name="Young C.R."/>
            <person name="Angers B."/>
            <person name="Qian P.Y."/>
        </authorList>
    </citation>
    <scope>NUCLEOTIDE SEQUENCE</scope>
    <source>
        <strain evidence="2">R07B-5</strain>
    </source>
</reference>
<protein>
    <submittedName>
        <fullName evidence="2">Uncharacterized protein</fullName>
    </submittedName>
</protein>
<feature type="region of interest" description="Disordered" evidence="1">
    <location>
        <begin position="663"/>
        <end position="683"/>
    </location>
</feature>
<dbReference type="Gene3D" id="3.30.470.20">
    <property type="entry name" value="ATP-grasp fold, B domain"/>
    <property type="match status" value="1"/>
</dbReference>
<feature type="region of interest" description="Disordered" evidence="1">
    <location>
        <begin position="578"/>
        <end position="604"/>
    </location>
</feature>
<feature type="compositionally biased region" description="Basic and acidic residues" evidence="1">
    <location>
        <begin position="802"/>
        <end position="816"/>
    </location>
</feature>
<feature type="compositionally biased region" description="Basic and acidic residues" evidence="1">
    <location>
        <begin position="716"/>
        <end position="725"/>
    </location>
</feature>
<proteinExistence type="predicted"/>
<keyword evidence="3" id="KW-1185">Reference proteome</keyword>
<dbReference type="Proteomes" id="UP001209878">
    <property type="component" value="Unassembled WGS sequence"/>
</dbReference>
<feature type="compositionally biased region" description="Polar residues" evidence="1">
    <location>
        <begin position="423"/>
        <end position="439"/>
    </location>
</feature>
<dbReference type="EMBL" id="JAODUO010000108">
    <property type="protein sequence ID" value="KAK2189351.1"/>
    <property type="molecule type" value="Genomic_DNA"/>
</dbReference>
<feature type="region of interest" description="Disordered" evidence="1">
    <location>
        <begin position="423"/>
        <end position="444"/>
    </location>
</feature>
<evidence type="ECO:0000313" key="3">
    <source>
        <dbReference type="Proteomes" id="UP001209878"/>
    </source>
</evidence>